<evidence type="ECO:0000313" key="2">
    <source>
        <dbReference type="EnsemblPlants" id="Pp3c12_8580V3.1"/>
    </source>
</evidence>
<evidence type="ECO:0000313" key="3">
    <source>
        <dbReference type="Proteomes" id="UP000006727"/>
    </source>
</evidence>
<reference evidence="1 3" key="1">
    <citation type="journal article" date="2008" name="Science">
        <title>The Physcomitrella genome reveals evolutionary insights into the conquest of land by plants.</title>
        <authorList>
            <person name="Rensing S."/>
            <person name="Lang D."/>
            <person name="Zimmer A."/>
            <person name="Terry A."/>
            <person name="Salamov A."/>
            <person name="Shapiro H."/>
            <person name="Nishiyama T."/>
            <person name="Perroud P.-F."/>
            <person name="Lindquist E."/>
            <person name="Kamisugi Y."/>
            <person name="Tanahashi T."/>
            <person name="Sakakibara K."/>
            <person name="Fujita T."/>
            <person name="Oishi K."/>
            <person name="Shin-I T."/>
            <person name="Kuroki Y."/>
            <person name="Toyoda A."/>
            <person name="Suzuki Y."/>
            <person name="Hashimoto A."/>
            <person name="Yamaguchi K."/>
            <person name="Sugano A."/>
            <person name="Kohara Y."/>
            <person name="Fujiyama A."/>
            <person name="Anterola A."/>
            <person name="Aoki S."/>
            <person name="Ashton N."/>
            <person name="Barbazuk W.B."/>
            <person name="Barker E."/>
            <person name="Bennetzen J."/>
            <person name="Bezanilla M."/>
            <person name="Blankenship R."/>
            <person name="Cho S.H."/>
            <person name="Dutcher S."/>
            <person name="Estelle M."/>
            <person name="Fawcett J.A."/>
            <person name="Gundlach H."/>
            <person name="Hanada K."/>
            <person name="Heyl A."/>
            <person name="Hicks K.A."/>
            <person name="Hugh J."/>
            <person name="Lohr M."/>
            <person name="Mayer K."/>
            <person name="Melkozernov A."/>
            <person name="Murata T."/>
            <person name="Nelson D."/>
            <person name="Pils B."/>
            <person name="Prigge M."/>
            <person name="Reiss B."/>
            <person name="Renner T."/>
            <person name="Rombauts S."/>
            <person name="Rushton P."/>
            <person name="Sanderfoot A."/>
            <person name="Schween G."/>
            <person name="Shiu S.-H."/>
            <person name="Stueber K."/>
            <person name="Theodoulou F.L."/>
            <person name="Tu H."/>
            <person name="Van de Peer Y."/>
            <person name="Verrier P.J."/>
            <person name="Waters E."/>
            <person name="Wood A."/>
            <person name="Yang L."/>
            <person name="Cove D."/>
            <person name="Cuming A."/>
            <person name="Hasebe M."/>
            <person name="Lucas S."/>
            <person name="Mishler D.B."/>
            <person name="Reski R."/>
            <person name="Grigoriev I."/>
            <person name="Quatrano R.S."/>
            <person name="Boore J.L."/>
        </authorList>
    </citation>
    <scope>NUCLEOTIDE SEQUENCE [LARGE SCALE GENOMIC DNA]</scope>
    <source>
        <strain evidence="2 3">cv. Gransden 2004</strain>
    </source>
</reference>
<protein>
    <submittedName>
        <fullName evidence="1 2">Uncharacterized protein</fullName>
    </submittedName>
</protein>
<dbReference type="EnsemblPlants" id="Pp3c12_8580V3.1">
    <property type="protein sequence ID" value="Pp3c12_8580V3.1"/>
    <property type="gene ID" value="Pp3c12_8580"/>
</dbReference>
<dbReference type="Proteomes" id="UP000006727">
    <property type="component" value="Chromosome 12"/>
</dbReference>
<dbReference type="InParanoid" id="A0A2K1JPX8"/>
<organism evidence="1">
    <name type="scientific">Physcomitrium patens</name>
    <name type="common">Spreading-leaved earth moss</name>
    <name type="synonym">Physcomitrella patens</name>
    <dbReference type="NCBI Taxonomy" id="3218"/>
    <lineage>
        <taxon>Eukaryota</taxon>
        <taxon>Viridiplantae</taxon>
        <taxon>Streptophyta</taxon>
        <taxon>Embryophyta</taxon>
        <taxon>Bryophyta</taxon>
        <taxon>Bryophytina</taxon>
        <taxon>Bryopsida</taxon>
        <taxon>Funariidae</taxon>
        <taxon>Funariales</taxon>
        <taxon>Funariaceae</taxon>
        <taxon>Physcomitrium</taxon>
    </lineage>
</organism>
<gene>
    <name evidence="1" type="ORF">PHYPA_015986</name>
</gene>
<dbReference type="Gramene" id="Pp3c12_8580V3.1">
    <property type="protein sequence ID" value="Pp3c12_8580V3.1"/>
    <property type="gene ID" value="Pp3c12_8580"/>
</dbReference>
<accession>A0A2K1JPX8</accession>
<reference evidence="2" key="3">
    <citation type="submission" date="2020-12" db="UniProtKB">
        <authorList>
            <consortium name="EnsemblPlants"/>
        </authorList>
    </citation>
    <scope>IDENTIFICATION</scope>
</reference>
<dbReference type="EMBL" id="ABEU02000012">
    <property type="protein sequence ID" value="PNR43605.1"/>
    <property type="molecule type" value="Genomic_DNA"/>
</dbReference>
<keyword evidence="3" id="KW-1185">Reference proteome</keyword>
<reference evidence="1 3" key="2">
    <citation type="journal article" date="2018" name="Plant J.">
        <title>The Physcomitrella patens chromosome-scale assembly reveals moss genome structure and evolution.</title>
        <authorList>
            <person name="Lang D."/>
            <person name="Ullrich K.K."/>
            <person name="Murat F."/>
            <person name="Fuchs J."/>
            <person name="Jenkins J."/>
            <person name="Haas F.B."/>
            <person name="Piednoel M."/>
            <person name="Gundlach H."/>
            <person name="Van Bel M."/>
            <person name="Meyberg R."/>
            <person name="Vives C."/>
            <person name="Morata J."/>
            <person name="Symeonidi A."/>
            <person name="Hiss M."/>
            <person name="Muchero W."/>
            <person name="Kamisugi Y."/>
            <person name="Saleh O."/>
            <person name="Blanc G."/>
            <person name="Decker E.L."/>
            <person name="van Gessel N."/>
            <person name="Grimwood J."/>
            <person name="Hayes R.D."/>
            <person name="Graham S.W."/>
            <person name="Gunter L.E."/>
            <person name="McDaniel S.F."/>
            <person name="Hoernstein S.N.W."/>
            <person name="Larsson A."/>
            <person name="Li F.W."/>
            <person name="Perroud P.F."/>
            <person name="Phillips J."/>
            <person name="Ranjan P."/>
            <person name="Rokshar D.S."/>
            <person name="Rothfels C.J."/>
            <person name="Schneider L."/>
            <person name="Shu S."/>
            <person name="Stevenson D.W."/>
            <person name="Thummler F."/>
            <person name="Tillich M."/>
            <person name="Villarreal Aguilar J.C."/>
            <person name="Widiez T."/>
            <person name="Wong G.K."/>
            <person name="Wymore A."/>
            <person name="Zhang Y."/>
            <person name="Zimmer A.D."/>
            <person name="Quatrano R.S."/>
            <person name="Mayer K.F.X."/>
            <person name="Goodstein D."/>
            <person name="Casacuberta J.M."/>
            <person name="Vandepoele K."/>
            <person name="Reski R."/>
            <person name="Cuming A.C."/>
            <person name="Tuskan G.A."/>
            <person name="Maumus F."/>
            <person name="Salse J."/>
            <person name="Schmutz J."/>
            <person name="Rensing S.A."/>
        </authorList>
    </citation>
    <scope>NUCLEOTIDE SEQUENCE [LARGE SCALE GENOMIC DNA]</scope>
    <source>
        <strain evidence="2 3">cv. Gransden 2004</strain>
    </source>
</reference>
<evidence type="ECO:0000313" key="1">
    <source>
        <dbReference type="EMBL" id="PNR43605.1"/>
    </source>
</evidence>
<sequence>MKLNPSSYGALAYEANPSVRFDFGRQDFDKKQILQ</sequence>
<dbReference type="AlphaFoldDB" id="A0A2K1JPX8"/>
<name>A0A2K1JPX8_PHYPA</name>
<proteinExistence type="predicted"/>